<protein>
    <submittedName>
        <fullName evidence="1">Uncharacterized protein</fullName>
    </submittedName>
</protein>
<evidence type="ECO:0000313" key="2">
    <source>
        <dbReference type="Proteomes" id="UP000663671"/>
    </source>
</evidence>
<proteinExistence type="predicted"/>
<gene>
    <name evidence="1" type="ORF">I7I51_06901</name>
</gene>
<accession>A0A8A1MLL6</accession>
<dbReference type="AlphaFoldDB" id="A0A8A1MLL6"/>
<evidence type="ECO:0000313" key="1">
    <source>
        <dbReference type="EMBL" id="QSS66050.1"/>
    </source>
</evidence>
<dbReference type="EMBL" id="CP069115">
    <property type="protein sequence ID" value="QSS66050.1"/>
    <property type="molecule type" value="Genomic_DNA"/>
</dbReference>
<sequence>MFIPVESGGENGVGSFGLGGGTQNVWVVDKSDDGSVVKEKVFGGVMASSNVSDE</sequence>
<dbReference type="Proteomes" id="UP000663671">
    <property type="component" value="Chromosome 3"/>
</dbReference>
<name>A0A8A1MLL6_AJECA</name>
<organism evidence="1 2">
    <name type="scientific">Ajellomyces capsulatus</name>
    <name type="common">Darling's disease fungus</name>
    <name type="synonym">Histoplasma capsulatum</name>
    <dbReference type="NCBI Taxonomy" id="5037"/>
    <lineage>
        <taxon>Eukaryota</taxon>
        <taxon>Fungi</taxon>
        <taxon>Dikarya</taxon>
        <taxon>Ascomycota</taxon>
        <taxon>Pezizomycotina</taxon>
        <taxon>Eurotiomycetes</taxon>
        <taxon>Eurotiomycetidae</taxon>
        <taxon>Onygenales</taxon>
        <taxon>Ajellomycetaceae</taxon>
        <taxon>Histoplasma</taxon>
    </lineage>
</organism>
<reference evidence="1" key="1">
    <citation type="submission" date="2021-01" db="EMBL/GenBank/DDBJ databases">
        <title>Chromosome-level genome assembly of a human fungal pathogen reveals clustering of transcriptionally co-regulated genes.</title>
        <authorList>
            <person name="Voorhies M."/>
            <person name="Cohen S."/>
            <person name="Shea T.P."/>
            <person name="Petrus S."/>
            <person name="Munoz J.F."/>
            <person name="Poplawski S."/>
            <person name="Goldman W.E."/>
            <person name="Michael T."/>
            <person name="Cuomo C.A."/>
            <person name="Sil A."/>
            <person name="Beyhan S."/>
        </authorList>
    </citation>
    <scope>NUCLEOTIDE SEQUENCE</scope>
    <source>
        <strain evidence="1">WU24</strain>
    </source>
</reference>
<dbReference type="VEuPathDB" id="FungiDB:I7I51_06901"/>